<protein>
    <recommendedName>
        <fullName evidence="4">DUF3813 family protein</fullName>
    </recommendedName>
</protein>
<evidence type="ECO:0000313" key="2">
    <source>
        <dbReference type="EMBL" id="GAA0614273.1"/>
    </source>
</evidence>
<organism evidence="2 3">
    <name type="scientific">Virgibacillus siamensis</name>
    <dbReference type="NCBI Taxonomy" id="480071"/>
    <lineage>
        <taxon>Bacteria</taxon>
        <taxon>Bacillati</taxon>
        <taxon>Bacillota</taxon>
        <taxon>Bacilli</taxon>
        <taxon>Bacillales</taxon>
        <taxon>Bacillaceae</taxon>
        <taxon>Virgibacillus</taxon>
    </lineage>
</organism>
<keyword evidence="3" id="KW-1185">Reference proteome</keyword>
<feature type="compositionally biased region" description="Polar residues" evidence="1">
    <location>
        <begin position="23"/>
        <end position="39"/>
    </location>
</feature>
<name>A0ABN1GLZ4_9BACI</name>
<feature type="compositionally biased region" description="Polar residues" evidence="1">
    <location>
        <begin position="1"/>
        <end position="15"/>
    </location>
</feature>
<evidence type="ECO:0008006" key="4">
    <source>
        <dbReference type="Google" id="ProtNLM"/>
    </source>
</evidence>
<proteinExistence type="predicted"/>
<dbReference type="Proteomes" id="UP001500866">
    <property type="component" value="Unassembled WGS sequence"/>
</dbReference>
<dbReference type="EMBL" id="BAAADS010000025">
    <property type="protein sequence ID" value="GAA0614273.1"/>
    <property type="molecule type" value="Genomic_DNA"/>
</dbReference>
<accession>A0ABN1GLZ4</accession>
<reference evidence="2 3" key="1">
    <citation type="journal article" date="2019" name="Int. J. Syst. Evol. Microbiol.">
        <title>The Global Catalogue of Microorganisms (GCM) 10K type strain sequencing project: providing services to taxonomists for standard genome sequencing and annotation.</title>
        <authorList>
            <consortium name="The Broad Institute Genomics Platform"/>
            <consortium name="The Broad Institute Genome Sequencing Center for Infectious Disease"/>
            <person name="Wu L."/>
            <person name="Ma J."/>
        </authorList>
    </citation>
    <scope>NUCLEOTIDE SEQUENCE [LARGE SCALE GENOMIC DNA]</scope>
    <source>
        <strain evidence="2 3">JCM 15395</strain>
    </source>
</reference>
<sequence>MSHQSLHEQLQQVSQHIEDAQETARQAQGSNQQLLSQADQLLKQAEQDLVHARNQAGAEATENAQFQQAYEQLHDTRQQVQEAQQNNNDVL</sequence>
<gene>
    <name evidence="2" type="ORF">GCM10009001_34430</name>
</gene>
<evidence type="ECO:0000256" key="1">
    <source>
        <dbReference type="SAM" id="MobiDB-lite"/>
    </source>
</evidence>
<comment type="caution">
    <text evidence="2">The sequence shown here is derived from an EMBL/GenBank/DDBJ whole genome shotgun (WGS) entry which is preliminary data.</text>
</comment>
<dbReference type="RefSeq" id="WP_343815991.1">
    <property type="nucleotide sequence ID" value="NZ_BAAADS010000025.1"/>
</dbReference>
<evidence type="ECO:0000313" key="3">
    <source>
        <dbReference type="Proteomes" id="UP001500866"/>
    </source>
</evidence>
<feature type="region of interest" description="Disordered" evidence="1">
    <location>
        <begin position="1"/>
        <end position="39"/>
    </location>
</feature>